<evidence type="ECO:0000313" key="2">
    <source>
        <dbReference type="Proteomes" id="UP001153712"/>
    </source>
</evidence>
<reference evidence="1" key="1">
    <citation type="submission" date="2022-01" db="EMBL/GenBank/DDBJ databases">
        <authorList>
            <person name="King R."/>
        </authorList>
    </citation>
    <scope>NUCLEOTIDE SEQUENCE</scope>
</reference>
<protein>
    <recommendedName>
        <fullName evidence="3">PH domain-containing protein</fullName>
    </recommendedName>
</protein>
<proteinExistence type="predicted"/>
<evidence type="ECO:0008006" key="3">
    <source>
        <dbReference type="Google" id="ProtNLM"/>
    </source>
</evidence>
<dbReference type="EMBL" id="OU900095">
    <property type="protein sequence ID" value="CAG9858199.1"/>
    <property type="molecule type" value="Genomic_DNA"/>
</dbReference>
<dbReference type="Proteomes" id="UP001153712">
    <property type="component" value="Chromosome 2"/>
</dbReference>
<gene>
    <name evidence="1" type="ORF">PHYEVI_LOCUS4590</name>
</gene>
<keyword evidence="2" id="KW-1185">Reference proteome</keyword>
<evidence type="ECO:0000313" key="1">
    <source>
        <dbReference type="EMBL" id="CAG9858199.1"/>
    </source>
</evidence>
<sequence>MLVATPYTINRDFENFDGTASSDRRPPPRVISEVRKSYCGGYYFSSSPNFKVKITGDLLLKIGNDWRPRKASIRCGQLFVSSTCDSTQRIPLRHLSLRMGPLPNSISLCKGQKEVLTFQTSDALTFGEWVRTIAIELIRQTPLDSIKYLDILTIADCWTRIRSTYYEKDWNSNITKIDHQHSLTTCKSCELNHNRSSTTQSKKVVSEAEEQYVEDLLKKCQDANRYVPVKEKLFLFESLCKLRRKVRSSEDVSCRRDKQEAKRTSRSLHDLSDLNCSLGAVKEICRYFENKKSDEMGVDGNSNKLGCFYRDRKVYAI</sequence>
<name>A0A9N9TQ47_PHYSR</name>
<dbReference type="AlphaFoldDB" id="A0A9N9TQ47"/>
<accession>A0A9N9TQ47</accession>
<organism evidence="1 2">
    <name type="scientific">Phyllotreta striolata</name>
    <name type="common">Striped flea beetle</name>
    <name type="synonym">Crioceris striolata</name>
    <dbReference type="NCBI Taxonomy" id="444603"/>
    <lineage>
        <taxon>Eukaryota</taxon>
        <taxon>Metazoa</taxon>
        <taxon>Ecdysozoa</taxon>
        <taxon>Arthropoda</taxon>
        <taxon>Hexapoda</taxon>
        <taxon>Insecta</taxon>
        <taxon>Pterygota</taxon>
        <taxon>Neoptera</taxon>
        <taxon>Endopterygota</taxon>
        <taxon>Coleoptera</taxon>
        <taxon>Polyphaga</taxon>
        <taxon>Cucujiformia</taxon>
        <taxon>Chrysomeloidea</taxon>
        <taxon>Chrysomelidae</taxon>
        <taxon>Galerucinae</taxon>
        <taxon>Alticini</taxon>
        <taxon>Phyllotreta</taxon>
    </lineage>
</organism>
<dbReference type="OrthoDB" id="8189406at2759"/>